<protein>
    <submittedName>
        <fullName evidence="2">Uncharacterized protein</fullName>
    </submittedName>
</protein>
<proteinExistence type="predicted"/>
<sequence length="92" mass="10460">MARRHRPQWLTRRYWTDMPDGKPLHTDAGTKVLDVISEFSLILTAAIAINMLLAAVGTHPVLRCLLSSLFFAAARAHRRHPRRRRSPPAARP</sequence>
<feature type="transmembrane region" description="Helical" evidence="1">
    <location>
        <begin position="32"/>
        <end position="54"/>
    </location>
</feature>
<evidence type="ECO:0000256" key="1">
    <source>
        <dbReference type="SAM" id="Phobius"/>
    </source>
</evidence>
<keyword evidence="1" id="KW-0812">Transmembrane</keyword>
<dbReference type="EMBL" id="JADQTO010000056">
    <property type="protein sequence ID" value="MBG0569172.1"/>
    <property type="molecule type" value="Genomic_DNA"/>
</dbReference>
<gene>
    <name evidence="2" type="ORF">I4J89_47970</name>
</gene>
<comment type="caution">
    <text evidence="2">The sequence shown here is derived from an EMBL/GenBank/DDBJ whole genome shotgun (WGS) entry which is preliminary data.</text>
</comment>
<keyword evidence="3" id="KW-1185">Reference proteome</keyword>
<name>A0A931G3S0_9ACTN</name>
<organism evidence="2 3">
    <name type="scientific">Actinoplanes aureus</name>
    <dbReference type="NCBI Taxonomy" id="2792083"/>
    <lineage>
        <taxon>Bacteria</taxon>
        <taxon>Bacillati</taxon>
        <taxon>Actinomycetota</taxon>
        <taxon>Actinomycetes</taxon>
        <taxon>Micromonosporales</taxon>
        <taxon>Micromonosporaceae</taxon>
        <taxon>Actinoplanes</taxon>
    </lineage>
</organism>
<accession>A0A931G3S0</accession>
<evidence type="ECO:0000313" key="3">
    <source>
        <dbReference type="Proteomes" id="UP000598146"/>
    </source>
</evidence>
<dbReference type="RefSeq" id="WP_196420916.1">
    <property type="nucleotide sequence ID" value="NZ_JADQTO010000056.1"/>
</dbReference>
<dbReference type="AlphaFoldDB" id="A0A931G3S0"/>
<evidence type="ECO:0000313" key="2">
    <source>
        <dbReference type="EMBL" id="MBG0569172.1"/>
    </source>
</evidence>
<dbReference type="Proteomes" id="UP000598146">
    <property type="component" value="Unassembled WGS sequence"/>
</dbReference>
<keyword evidence="1" id="KW-0472">Membrane</keyword>
<reference evidence="2" key="1">
    <citation type="submission" date="2020-11" db="EMBL/GenBank/DDBJ databases">
        <title>Isolation and identification of active actinomycetes.</title>
        <authorList>
            <person name="Sun X."/>
        </authorList>
    </citation>
    <scope>NUCLEOTIDE SEQUENCE</scope>
    <source>
        <strain evidence="2">NEAU-A11</strain>
    </source>
</reference>
<keyword evidence="1" id="KW-1133">Transmembrane helix</keyword>